<dbReference type="EMBL" id="JAGGJA010000003">
    <property type="protein sequence ID" value="MCW9706341.1"/>
    <property type="molecule type" value="Genomic_DNA"/>
</dbReference>
<dbReference type="PANTHER" id="PTHR46429:SF1">
    <property type="entry name" value="23S RRNA (GUANOSINE-2'-O-)-METHYLTRANSFERASE RLMB"/>
    <property type="match status" value="1"/>
</dbReference>
<evidence type="ECO:0000313" key="4">
    <source>
        <dbReference type="EMBL" id="MCW9706341.1"/>
    </source>
</evidence>
<comment type="caution">
    <text evidence="4">The sequence shown here is derived from an EMBL/GenBank/DDBJ whole genome shotgun (WGS) entry which is preliminary data.</text>
</comment>
<dbReference type="InterPro" id="IPR001537">
    <property type="entry name" value="SpoU_MeTrfase"/>
</dbReference>
<accession>A0ABT3PK62</accession>
<evidence type="ECO:0000313" key="5">
    <source>
        <dbReference type="Proteomes" id="UP001207918"/>
    </source>
</evidence>
<dbReference type="RefSeq" id="WP_265765046.1">
    <property type="nucleotide sequence ID" value="NZ_JAGGJA010000003.1"/>
</dbReference>
<reference evidence="4 5" key="1">
    <citation type="submission" date="2021-03" db="EMBL/GenBank/DDBJ databases">
        <title>Aliifodinibius sp. nov., a new bacterium isolated from saline soil.</title>
        <authorList>
            <person name="Galisteo C."/>
            <person name="De La Haba R."/>
            <person name="Sanchez-Porro C."/>
            <person name="Ventosa A."/>
        </authorList>
    </citation>
    <scope>NUCLEOTIDE SEQUENCE [LARGE SCALE GENOMIC DNA]</scope>
    <source>
        <strain evidence="4 5">1BSP15-2V2</strain>
    </source>
</reference>
<organism evidence="4 5">
    <name type="scientific">Fodinibius salsisoli</name>
    <dbReference type="NCBI Taxonomy" id="2820877"/>
    <lineage>
        <taxon>Bacteria</taxon>
        <taxon>Pseudomonadati</taxon>
        <taxon>Balneolota</taxon>
        <taxon>Balneolia</taxon>
        <taxon>Balneolales</taxon>
        <taxon>Balneolaceae</taxon>
        <taxon>Fodinibius</taxon>
    </lineage>
</organism>
<dbReference type="SUPFAM" id="SSF75217">
    <property type="entry name" value="alpha/beta knot"/>
    <property type="match status" value="1"/>
</dbReference>
<keyword evidence="2" id="KW-0808">Transferase</keyword>
<evidence type="ECO:0000259" key="3">
    <source>
        <dbReference type="Pfam" id="PF00588"/>
    </source>
</evidence>
<keyword evidence="5" id="KW-1185">Reference proteome</keyword>
<dbReference type="PANTHER" id="PTHR46429">
    <property type="entry name" value="23S RRNA (GUANOSINE-2'-O-)-METHYLTRANSFERASE RLMB"/>
    <property type="match status" value="1"/>
</dbReference>
<keyword evidence="1 4" id="KW-0489">Methyltransferase</keyword>
<name>A0ABT3PK62_9BACT</name>
<dbReference type="InterPro" id="IPR029028">
    <property type="entry name" value="Alpha/beta_knot_MTases"/>
</dbReference>
<dbReference type="Pfam" id="PF00588">
    <property type="entry name" value="SpoU_methylase"/>
    <property type="match status" value="1"/>
</dbReference>
<protein>
    <submittedName>
        <fullName evidence="4">RNA methyltransferase</fullName>
    </submittedName>
</protein>
<dbReference type="InterPro" id="IPR029026">
    <property type="entry name" value="tRNA_m1G_MTases_N"/>
</dbReference>
<dbReference type="CDD" id="cd18097">
    <property type="entry name" value="SpoU-like"/>
    <property type="match status" value="1"/>
</dbReference>
<sequence length="175" mass="19610">MDKLSTKEILQQNLARSTPGALDNVTILLHNVRSMHNVGAAFRSADAFGIRKILLSGYSPTPPRPEISKTAIGAEKHVEWKYTEDPTQQINALHEENYRLVGLEQMSGSILLPDYQIPAEKKICLVFGNEVTGVDEDLLPYIDDFVEIPQYGHKHSLNVSVTVGVALYAFLEKYW</sequence>
<dbReference type="GO" id="GO:0032259">
    <property type="term" value="P:methylation"/>
    <property type="evidence" value="ECO:0007669"/>
    <property type="project" value="UniProtKB-KW"/>
</dbReference>
<dbReference type="GO" id="GO:0008168">
    <property type="term" value="F:methyltransferase activity"/>
    <property type="evidence" value="ECO:0007669"/>
    <property type="project" value="UniProtKB-KW"/>
</dbReference>
<dbReference type="Proteomes" id="UP001207918">
    <property type="component" value="Unassembled WGS sequence"/>
</dbReference>
<evidence type="ECO:0000256" key="2">
    <source>
        <dbReference type="ARBA" id="ARBA00022679"/>
    </source>
</evidence>
<evidence type="ECO:0000256" key="1">
    <source>
        <dbReference type="ARBA" id="ARBA00022603"/>
    </source>
</evidence>
<gene>
    <name evidence="4" type="ORF">J6I44_05725</name>
</gene>
<proteinExistence type="predicted"/>
<dbReference type="Gene3D" id="3.40.1280.10">
    <property type="match status" value="1"/>
</dbReference>
<dbReference type="InterPro" id="IPR004441">
    <property type="entry name" value="rRNA_MeTrfase_TrmH"/>
</dbReference>
<feature type="domain" description="tRNA/rRNA methyltransferase SpoU type" evidence="3">
    <location>
        <begin position="25"/>
        <end position="168"/>
    </location>
</feature>